<sequence length="719" mass="78978">MSLLAPFFFAGALAVGLPILFHLIRRRPKSEVQFSSLMFLDPTPPRLTRRSRLDHLPLLIIRALALIMLAAAFARPFLRSASETEPQRPPKRTVVVIDTSASMQRSGLWQQAIASASEVIDELQSEDRIAIVAFDRKPTILLGLDQSGRLPIEGRKQTAGSIVSEITPSWFGTDTANALAYAAEIAVADSESQLTIDPLNPDSAQAPSIGETRIVLISDMQSGSAVESLQSLVWPERVRVEVRRVKPVDTTNAAAFVITGTPTGEEGPSQSDSTERNKVRVRVTNASNSTGESFSLDWSSAAPSAAQTETELSVPVQVPPGQTRIITMESPGPGITNLRIAGDVDDFDNVRYISLDPPNEQTIVFVGNQVNSNREPREQLLYYLQRVPLSDASRNVSVREFTPQELASEPFATELVPDKYPLIIVARPLEIDSVSRLKSYLDRGGRVLFVLDDANSGSDLGTTLGSLTGESISVTEAAERDYHMWSRIDFADPIFRPMSDPQFNDFTKVRFWAHRNVEGFDEQWKTVTQFDDGQVAIARRTIGDGELMLATFGWQPSASQLALSTKFIPLVAGWLGNRGDQLDPAGIDLGDALPIPPTPTATITTPNGETSSYSSADDAGVVDRPGIYTLIDGDEVRRIAVNLPESESQTDPIGEEVLEQFGVLTGKPVSEEQAKATERQLRDRELETRQKLWQWMLVTALAMIGIETWWGGRLSRRQT</sequence>
<dbReference type="InterPro" id="IPR029062">
    <property type="entry name" value="Class_I_gatase-like"/>
</dbReference>
<dbReference type="Pfam" id="PF07584">
    <property type="entry name" value="BatA"/>
    <property type="match status" value="1"/>
</dbReference>
<dbReference type="Pfam" id="PF13519">
    <property type="entry name" value="VWA_2"/>
    <property type="match status" value="1"/>
</dbReference>
<proteinExistence type="predicted"/>
<evidence type="ECO:0000313" key="4">
    <source>
        <dbReference type="EMBL" id="TWU51175.1"/>
    </source>
</evidence>
<accession>A0A5C6ERC6</accession>
<keyword evidence="2" id="KW-1133">Transmembrane helix</keyword>
<dbReference type="PROSITE" id="PS50234">
    <property type="entry name" value="VWFA"/>
    <property type="match status" value="1"/>
</dbReference>
<feature type="domain" description="VWFA" evidence="3">
    <location>
        <begin position="92"/>
        <end position="240"/>
    </location>
</feature>
<dbReference type="NCBIfam" id="TIGR02226">
    <property type="entry name" value="two_anch"/>
    <property type="match status" value="1"/>
</dbReference>
<dbReference type="OrthoDB" id="228877at2"/>
<dbReference type="InterPro" id="IPR024163">
    <property type="entry name" value="Aerotolerance_reg_N"/>
</dbReference>
<feature type="transmembrane region" description="Helical" evidence="2">
    <location>
        <begin position="6"/>
        <end position="24"/>
    </location>
</feature>
<feature type="region of interest" description="Disordered" evidence="1">
    <location>
        <begin position="259"/>
        <end position="278"/>
    </location>
</feature>
<reference evidence="4 5" key="1">
    <citation type="submission" date="2019-02" db="EMBL/GenBank/DDBJ databases">
        <title>Deep-cultivation of Planctomycetes and their phenomic and genomic characterization uncovers novel biology.</title>
        <authorList>
            <person name="Wiegand S."/>
            <person name="Jogler M."/>
            <person name="Boedeker C."/>
            <person name="Pinto D."/>
            <person name="Vollmers J."/>
            <person name="Rivas-Marin E."/>
            <person name="Kohn T."/>
            <person name="Peeters S.H."/>
            <person name="Heuer A."/>
            <person name="Rast P."/>
            <person name="Oberbeckmann S."/>
            <person name="Bunk B."/>
            <person name="Jeske O."/>
            <person name="Meyerdierks A."/>
            <person name="Storesund J.E."/>
            <person name="Kallscheuer N."/>
            <person name="Luecker S."/>
            <person name="Lage O.M."/>
            <person name="Pohl T."/>
            <person name="Merkel B.J."/>
            <person name="Hornburger P."/>
            <person name="Mueller R.-W."/>
            <person name="Bruemmer F."/>
            <person name="Labrenz M."/>
            <person name="Spormann A.M."/>
            <person name="Op Den Camp H."/>
            <person name="Overmann J."/>
            <person name="Amann R."/>
            <person name="Jetten M.S.M."/>
            <person name="Mascher T."/>
            <person name="Medema M.H."/>
            <person name="Devos D.P."/>
            <person name="Kaster A.-K."/>
            <person name="Ovreas L."/>
            <person name="Rohde M."/>
            <person name="Galperin M.Y."/>
            <person name="Jogler C."/>
        </authorList>
    </citation>
    <scope>NUCLEOTIDE SEQUENCE [LARGE SCALE GENOMIC DNA]</scope>
    <source>
        <strain evidence="4 5">Poly59</strain>
    </source>
</reference>
<dbReference type="Proteomes" id="UP000317977">
    <property type="component" value="Unassembled WGS sequence"/>
</dbReference>
<dbReference type="SUPFAM" id="SSF52317">
    <property type="entry name" value="Class I glutamine amidotransferase-like"/>
    <property type="match status" value="1"/>
</dbReference>
<organism evidence="4 5">
    <name type="scientific">Rubripirellula reticaptiva</name>
    <dbReference type="NCBI Taxonomy" id="2528013"/>
    <lineage>
        <taxon>Bacteria</taxon>
        <taxon>Pseudomonadati</taxon>
        <taxon>Planctomycetota</taxon>
        <taxon>Planctomycetia</taxon>
        <taxon>Pirellulales</taxon>
        <taxon>Pirellulaceae</taxon>
        <taxon>Rubripirellula</taxon>
    </lineage>
</organism>
<dbReference type="InterPro" id="IPR002035">
    <property type="entry name" value="VWF_A"/>
</dbReference>
<feature type="transmembrane region" description="Helical" evidence="2">
    <location>
        <begin position="56"/>
        <end position="78"/>
    </location>
</feature>
<dbReference type="EMBL" id="SJPX01000003">
    <property type="protein sequence ID" value="TWU51175.1"/>
    <property type="molecule type" value="Genomic_DNA"/>
</dbReference>
<evidence type="ECO:0000259" key="3">
    <source>
        <dbReference type="PROSITE" id="PS50234"/>
    </source>
</evidence>
<dbReference type="InterPro" id="IPR036465">
    <property type="entry name" value="vWFA_dom_sf"/>
</dbReference>
<dbReference type="Gene3D" id="3.40.50.410">
    <property type="entry name" value="von Willebrand factor, type A domain"/>
    <property type="match status" value="1"/>
</dbReference>
<evidence type="ECO:0000256" key="2">
    <source>
        <dbReference type="SAM" id="Phobius"/>
    </source>
</evidence>
<keyword evidence="5" id="KW-1185">Reference proteome</keyword>
<comment type="caution">
    <text evidence="4">The sequence shown here is derived from an EMBL/GenBank/DDBJ whole genome shotgun (WGS) entry which is preliminary data.</text>
</comment>
<keyword evidence="2" id="KW-0472">Membrane</keyword>
<dbReference type="SUPFAM" id="SSF53300">
    <property type="entry name" value="vWA-like"/>
    <property type="match status" value="1"/>
</dbReference>
<protein>
    <recommendedName>
        <fullName evidence="3">VWFA domain-containing protein</fullName>
    </recommendedName>
</protein>
<evidence type="ECO:0000256" key="1">
    <source>
        <dbReference type="SAM" id="MobiDB-lite"/>
    </source>
</evidence>
<dbReference type="AlphaFoldDB" id="A0A5C6ERC6"/>
<dbReference type="SMART" id="SM00327">
    <property type="entry name" value="VWA"/>
    <property type="match status" value="1"/>
</dbReference>
<keyword evidence="2" id="KW-0812">Transmembrane</keyword>
<feature type="transmembrane region" description="Helical" evidence="2">
    <location>
        <begin position="692"/>
        <end position="710"/>
    </location>
</feature>
<dbReference type="PANTHER" id="PTHR37464:SF1">
    <property type="entry name" value="BLL2463 PROTEIN"/>
    <property type="match status" value="1"/>
</dbReference>
<dbReference type="PANTHER" id="PTHR37464">
    <property type="entry name" value="BLL2463 PROTEIN"/>
    <property type="match status" value="1"/>
</dbReference>
<dbReference type="RefSeq" id="WP_146534591.1">
    <property type="nucleotide sequence ID" value="NZ_SJPX01000003.1"/>
</dbReference>
<gene>
    <name evidence="4" type="ORF">Poly59_27660</name>
</gene>
<dbReference type="CDD" id="cd00198">
    <property type="entry name" value="vWFA"/>
    <property type="match status" value="1"/>
</dbReference>
<name>A0A5C6ERC6_9BACT</name>
<evidence type="ECO:0000313" key="5">
    <source>
        <dbReference type="Proteomes" id="UP000317977"/>
    </source>
</evidence>
<dbReference type="InterPro" id="IPR011933">
    <property type="entry name" value="Double_TM_dom"/>
</dbReference>